<comment type="subcellular location">
    <subcellularLocation>
        <location evidence="1">Cell membrane</location>
        <topology evidence="1">Multi-pass membrane protein</topology>
    </subcellularLocation>
</comment>
<feature type="transmembrane region" description="Helical" evidence="6">
    <location>
        <begin position="146"/>
        <end position="164"/>
    </location>
</feature>
<reference evidence="8 9" key="1">
    <citation type="submission" date="2024-02" db="EMBL/GenBank/DDBJ databases">
        <title>Genome analysis and characterization of Microbaculum marinisediminis sp. nov., isolated from marine sediment.</title>
        <authorList>
            <person name="Du Z.-J."/>
            <person name="Ye Y.-Q."/>
            <person name="Zhang Z.-R."/>
            <person name="Yuan S.-M."/>
            <person name="Zhang X.-Y."/>
        </authorList>
    </citation>
    <scope>NUCLEOTIDE SEQUENCE [LARGE SCALE GENOMIC DNA]</scope>
    <source>
        <strain evidence="8 9">SDUM1044001</strain>
    </source>
</reference>
<dbReference type="GO" id="GO:0005886">
    <property type="term" value="C:plasma membrane"/>
    <property type="evidence" value="ECO:0007669"/>
    <property type="project" value="UniProtKB-SubCell"/>
</dbReference>
<dbReference type="EMBL" id="JAZHOF010000001">
    <property type="protein sequence ID" value="MEJ8570099.1"/>
    <property type="molecule type" value="Genomic_DNA"/>
</dbReference>
<evidence type="ECO:0000256" key="5">
    <source>
        <dbReference type="ARBA" id="ARBA00023136"/>
    </source>
</evidence>
<protein>
    <submittedName>
        <fullName evidence="8">Branched-chain amino acid ABC transporter permease</fullName>
    </submittedName>
</protein>
<feature type="transmembrane region" description="Helical" evidence="6">
    <location>
        <begin position="171"/>
        <end position="189"/>
    </location>
</feature>
<dbReference type="InterPro" id="IPR001851">
    <property type="entry name" value="ABC_transp_permease"/>
</dbReference>
<feature type="transmembrane region" description="Helical" evidence="6">
    <location>
        <begin position="309"/>
        <end position="337"/>
    </location>
</feature>
<dbReference type="CDD" id="cd06581">
    <property type="entry name" value="TM_PBP1_LivM_like"/>
    <property type="match status" value="1"/>
</dbReference>
<dbReference type="Pfam" id="PF02653">
    <property type="entry name" value="BPD_transp_2"/>
    <property type="match status" value="1"/>
</dbReference>
<evidence type="ECO:0000256" key="1">
    <source>
        <dbReference type="ARBA" id="ARBA00004651"/>
    </source>
</evidence>
<evidence type="ECO:0000256" key="2">
    <source>
        <dbReference type="ARBA" id="ARBA00022475"/>
    </source>
</evidence>
<keyword evidence="3 6" id="KW-0812">Transmembrane</keyword>
<accession>A0AAW9RL46</accession>
<feature type="transmembrane region" description="Helical" evidence="6">
    <location>
        <begin position="71"/>
        <end position="88"/>
    </location>
</feature>
<keyword evidence="2" id="KW-1003">Cell membrane</keyword>
<gene>
    <name evidence="8" type="ORF">V3328_01335</name>
</gene>
<feature type="transmembrane region" description="Helical" evidence="6">
    <location>
        <begin position="220"/>
        <end position="241"/>
    </location>
</feature>
<dbReference type="InterPro" id="IPR058713">
    <property type="entry name" value="DMF_alpha_dom"/>
</dbReference>
<dbReference type="Proteomes" id="UP001378188">
    <property type="component" value="Unassembled WGS sequence"/>
</dbReference>
<evidence type="ECO:0000313" key="9">
    <source>
        <dbReference type="Proteomes" id="UP001378188"/>
    </source>
</evidence>
<dbReference type="Pfam" id="PF26354">
    <property type="entry name" value="DMF_alpha"/>
    <property type="match status" value="1"/>
</dbReference>
<evidence type="ECO:0000256" key="4">
    <source>
        <dbReference type="ARBA" id="ARBA00022989"/>
    </source>
</evidence>
<dbReference type="RefSeq" id="WP_340327838.1">
    <property type="nucleotide sequence ID" value="NZ_JAZHOF010000001.1"/>
</dbReference>
<evidence type="ECO:0000313" key="8">
    <source>
        <dbReference type="EMBL" id="MEJ8570099.1"/>
    </source>
</evidence>
<feature type="domain" description="N,N-dimethylformamidase alpha subunit" evidence="7">
    <location>
        <begin position="411"/>
        <end position="515"/>
    </location>
</feature>
<name>A0AAW9RL46_9HYPH</name>
<evidence type="ECO:0000256" key="6">
    <source>
        <dbReference type="SAM" id="Phobius"/>
    </source>
</evidence>
<evidence type="ECO:0000259" key="7">
    <source>
        <dbReference type="Pfam" id="PF26354"/>
    </source>
</evidence>
<organism evidence="8 9">
    <name type="scientific">Microbaculum marinum</name>
    <dbReference type="NCBI Taxonomy" id="1764581"/>
    <lineage>
        <taxon>Bacteria</taxon>
        <taxon>Pseudomonadati</taxon>
        <taxon>Pseudomonadota</taxon>
        <taxon>Alphaproteobacteria</taxon>
        <taxon>Hyphomicrobiales</taxon>
        <taxon>Tepidamorphaceae</taxon>
        <taxon>Microbaculum</taxon>
    </lineage>
</organism>
<comment type="caution">
    <text evidence="8">The sequence shown here is derived from an EMBL/GenBank/DDBJ whole genome shotgun (WGS) entry which is preliminary data.</text>
</comment>
<keyword evidence="9" id="KW-1185">Reference proteome</keyword>
<keyword evidence="5 6" id="KW-0472">Membrane</keyword>
<dbReference type="PANTHER" id="PTHR30482:SF1">
    <property type="entry name" value="BRANCHED-CHAIN AMINO ACID TRANSPORT PERMEASE PROTEIN LIVM-RELATED"/>
    <property type="match status" value="1"/>
</dbReference>
<feature type="transmembrane region" description="Helical" evidence="6">
    <location>
        <begin position="276"/>
        <end position="297"/>
    </location>
</feature>
<dbReference type="InterPro" id="IPR043428">
    <property type="entry name" value="LivM-like"/>
</dbReference>
<sequence>MTDARPHTPATRKRLYKVGRRHHDYRIRPDGAKEWSRARLPFTRRHWLKWRGVQNPRTLARERVLVDKKPLWWALSLGALLVVTPFLPNSMINVASIFCMYAAINVLWTLIIGTAGIFSLATLAVVGMSGYAAAAANVYLGVPWPLMLLIGPLAGLLIGGILALPSTRLDGLYYALLTMGVAEICRIFVTQLRPLAPTNGSINRVGSFIPEDWFLQRPGLMLGFAGAFVLLLGALLVFRLVNSERLGLLLRAAKTAREDEAFSEACGIDFRRARMYVFLISSAALGVCGAFYAMYYRSISPSIFSLDQLLLLFAMMVIGGLGRSEGAVLGAAVVILIDRGLVELGPLRIVLVALIMGGVTIFAHEGLMGAHQQFRNFRNRKKSERRAVRTEKGGEVMPEEATEIADKQEIYYRRFNKRLRDELKTYITPELIEEHKRAPLGRHTDRLERVLNFFRRGEMPDKYAILRVERSMDRFRILAFSGERGAPPRVVDDKEYRSLSEAYHAVFLLRVNDLLES</sequence>
<dbReference type="PANTHER" id="PTHR30482">
    <property type="entry name" value="HIGH-AFFINITY BRANCHED-CHAIN AMINO ACID TRANSPORT SYSTEM PERMEASE"/>
    <property type="match status" value="1"/>
</dbReference>
<feature type="transmembrane region" description="Helical" evidence="6">
    <location>
        <begin position="349"/>
        <end position="370"/>
    </location>
</feature>
<evidence type="ECO:0000256" key="3">
    <source>
        <dbReference type="ARBA" id="ARBA00022692"/>
    </source>
</evidence>
<proteinExistence type="predicted"/>
<dbReference type="GO" id="GO:0015658">
    <property type="term" value="F:branched-chain amino acid transmembrane transporter activity"/>
    <property type="evidence" value="ECO:0007669"/>
    <property type="project" value="InterPro"/>
</dbReference>
<keyword evidence="4 6" id="KW-1133">Transmembrane helix</keyword>
<dbReference type="AlphaFoldDB" id="A0AAW9RL46"/>